<evidence type="ECO:0000256" key="4">
    <source>
        <dbReference type="ARBA" id="ARBA00025742"/>
    </source>
</evidence>
<accession>A0A2T0MDU5</accession>
<name>A0A2T0MDU5_9ACTN</name>
<dbReference type="OrthoDB" id="5241795at2"/>
<evidence type="ECO:0000313" key="6">
    <source>
        <dbReference type="EMBL" id="PRX55673.1"/>
    </source>
</evidence>
<proteinExistence type="inferred from homology"/>
<dbReference type="Pfam" id="PF00149">
    <property type="entry name" value="Metallophos"/>
    <property type="match status" value="1"/>
</dbReference>
<evidence type="ECO:0000259" key="5">
    <source>
        <dbReference type="Pfam" id="PF00149"/>
    </source>
</evidence>
<protein>
    <submittedName>
        <fullName evidence="6">3',5'-cyclic AMP phosphodiesterase CpdA</fullName>
    </submittedName>
</protein>
<dbReference type="InterPro" id="IPR004843">
    <property type="entry name" value="Calcineurin-like_PHP"/>
</dbReference>
<reference evidence="6 7" key="1">
    <citation type="submission" date="2018-03" db="EMBL/GenBank/DDBJ databases">
        <title>Genomic Encyclopedia of Type Strains, Phase III (KMG-III): the genomes of soil and plant-associated and newly described type strains.</title>
        <authorList>
            <person name="Whitman W."/>
        </authorList>
    </citation>
    <scope>NUCLEOTIDE SEQUENCE [LARGE SCALE GENOMIC DNA]</scope>
    <source>
        <strain evidence="6 7">CGMCC 4.7104</strain>
    </source>
</reference>
<dbReference type="RefSeq" id="WP_106250415.1">
    <property type="nucleotide sequence ID" value="NZ_JBFAIL010000034.1"/>
</dbReference>
<dbReference type="InterPro" id="IPR050884">
    <property type="entry name" value="CNP_phosphodiesterase-III"/>
</dbReference>
<evidence type="ECO:0000256" key="1">
    <source>
        <dbReference type="ARBA" id="ARBA00022723"/>
    </source>
</evidence>
<comment type="caution">
    <text evidence="6">The sequence shown here is derived from an EMBL/GenBank/DDBJ whole genome shotgun (WGS) entry which is preliminary data.</text>
</comment>
<dbReference type="GO" id="GO:0016787">
    <property type="term" value="F:hydrolase activity"/>
    <property type="evidence" value="ECO:0007669"/>
    <property type="project" value="UniProtKB-KW"/>
</dbReference>
<evidence type="ECO:0000313" key="7">
    <source>
        <dbReference type="Proteomes" id="UP000238312"/>
    </source>
</evidence>
<keyword evidence="1" id="KW-0479">Metal-binding</keyword>
<evidence type="ECO:0000256" key="2">
    <source>
        <dbReference type="ARBA" id="ARBA00022801"/>
    </source>
</evidence>
<sequence>MIVIAHLSDVHIGATAESAGRCDAVMRYLDALPGDLDAVLVTGDIADHGLPAEYEAAAKLLTSRHPIVIGPGNHDRRPEFRRFLLGEEPAGGPAEGPVNQVLHTGRAVYAMCDSSIPGRDDGHLDDETLDWLEGVLDGADQPVFVAFHHPPVTLQSPPIDAIRLHETGRLERLLAGRAGVPAVLVGHSHMAAATTFAGRPLLVGGGVVSTLKLPWEGAVSFATGISYDQPPMLAFHVLDDDGRLTTHYRVVA</sequence>
<gene>
    <name evidence="6" type="ORF">B0I32_126134</name>
</gene>
<dbReference type="InterPro" id="IPR029052">
    <property type="entry name" value="Metallo-depent_PP-like"/>
</dbReference>
<dbReference type="GO" id="GO:0046872">
    <property type="term" value="F:metal ion binding"/>
    <property type="evidence" value="ECO:0007669"/>
    <property type="project" value="UniProtKB-KW"/>
</dbReference>
<dbReference type="PANTHER" id="PTHR42988">
    <property type="entry name" value="PHOSPHOHYDROLASE"/>
    <property type="match status" value="1"/>
</dbReference>
<dbReference type="SUPFAM" id="SSF56300">
    <property type="entry name" value="Metallo-dependent phosphatases"/>
    <property type="match status" value="1"/>
</dbReference>
<comment type="similarity">
    <text evidence="4">Belongs to the cyclic nucleotide phosphodiesterase class-III family.</text>
</comment>
<dbReference type="AlphaFoldDB" id="A0A2T0MDU5"/>
<dbReference type="Gene3D" id="3.60.21.10">
    <property type="match status" value="1"/>
</dbReference>
<organism evidence="6 7">
    <name type="scientific">Nonomuraea fuscirosea</name>
    <dbReference type="NCBI Taxonomy" id="1291556"/>
    <lineage>
        <taxon>Bacteria</taxon>
        <taxon>Bacillati</taxon>
        <taxon>Actinomycetota</taxon>
        <taxon>Actinomycetes</taxon>
        <taxon>Streptosporangiales</taxon>
        <taxon>Streptosporangiaceae</taxon>
        <taxon>Nonomuraea</taxon>
    </lineage>
</organism>
<evidence type="ECO:0000256" key="3">
    <source>
        <dbReference type="ARBA" id="ARBA00023004"/>
    </source>
</evidence>
<keyword evidence="3" id="KW-0408">Iron</keyword>
<dbReference type="PANTHER" id="PTHR42988:SF2">
    <property type="entry name" value="CYCLIC NUCLEOTIDE PHOSPHODIESTERASE CBUA0032-RELATED"/>
    <property type="match status" value="1"/>
</dbReference>
<dbReference type="Proteomes" id="UP000238312">
    <property type="component" value="Unassembled WGS sequence"/>
</dbReference>
<keyword evidence="7" id="KW-1185">Reference proteome</keyword>
<feature type="domain" description="Calcineurin-like phosphoesterase" evidence="5">
    <location>
        <begin position="3"/>
        <end position="190"/>
    </location>
</feature>
<keyword evidence="2" id="KW-0378">Hydrolase</keyword>
<dbReference type="EMBL" id="PVNG01000026">
    <property type="protein sequence ID" value="PRX55673.1"/>
    <property type="molecule type" value="Genomic_DNA"/>
</dbReference>